<organism evidence="2 3">
    <name type="scientific">endosymbiont of Lamellibrachia luymesi</name>
    <dbReference type="NCBI Taxonomy" id="2200907"/>
    <lineage>
        <taxon>Bacteria</taxon>
        <taxon>Pseudomonadati</taxon>
        <taxon>Pseudomonadota</taxon>
        <taxon>Gammaproteobacteria</taxon>
        <taxon>sulfur-oxidizing symbionts</taxon>
    </lineage>
</organism>
<dbReference type="InterPro" id="IPR012312">
    <property type="entry name" value="Hemerythrin-like"/>
</dbReference>
<evidence type="ECO:0000259" key="1">
    <source>
        <dbReference type="Pfam" id="PF01814"/>
    </source>
</evidence>
<protein>
    <recommendedName>
        <fullName evidence="1">Hemerythrin-like domain-containing protein</fullName>
    </recommendedName>
</protein>
<accession>A0A370DVU3</accession>
<feature type="domain" description="Hemerythrin-like" evidence="1">
    <location>
        <begin position="7"/>
        <end position="134"/>
    </location>
</feature>
<proteinExistence type="predicted"/>
<dbReference type="AlphaFoldDB" id="A0A370DVU3"/>
<evidence type="ECO:0000313" key="3">
    <source>
        <dbReference type="Proteomes" id="UP000255508"/>
    </source>
</evidence>
<name>A0A370DVU3_9GAMM</name>
<gene>
    <name evidence="2" type="ORF">DIZ79_10985</name>
</gene>
<dbReference type="PANTHER" id="PTHR39966:SF1">
    <property type="entry name" value="HEMERYTHRIN-LIKE DOMAIN-CONTAINING PROTEIN"/>
    <property type="match status" value="1"/>
</dbReference>
<evidence type="ECO:0000313" key="2">
    <source>
        <dbReference type="EMBL" id="RDH89768.1"/>
    </source>
</evidence>
<dbReference type="Proteomes" id="UP000255508">
    <property type="component" value="Unassembled WGS sequence"/>
</dbReference>
<reference evidence="2 3" key="1">
    <citation type="journal article" date="2018" name="ISME J.">
        <title>Endosymbiont genomes yield clues of tubeworm success.</title>
        <authorList>
            <person name="Li Y."/>
            <person name="Liles M.R."/>
            <person name="Halanych K.M."/>
        </authorList>
    </citation>
    <scope>NUCLEOTIDE SEQUENCE [LARGE SCALE GENOMIC DNA]</scope>
    <source>
        <strain evidence="2">A1422</strain>
    </source>
</reference>
<comment type="caution">
    <text evidence="2">The sequence shown here is derived from an EMBL/GenBank/DDBJ whole genome shotgun (WGS) entry which is preliminary data.</text>
</comment>
<dbReference type="Pfam" id="PF01814">
    <property type="entry name" value="Hemerythrin"/>
    <property type="match status" value="1"/>
</dbReference>
<dbReference type="EMBL" id="QFXD01000198">
    <property type="protein sequence ID" value="RDH89768.1"/>
    <property type="molecule type" value="Genomic_DNA"/>
</dbReference>
<dbReference type="Gene3D" id="1.20.120.520">
    <property type="entry name" value="nmb1532 protein domain like"/>
    <property type="match status" value="1"/>
</dbReference>
<dbReference type="GO" id="GO:0005886">
    <property type="term" value="C:plasma membrane"/>
    <property type="evidence" value="ECO:0007669"/>
    <property type="project" value="TreeGrafter"/>
</dbReference>
<sequence length="177" mass="20759">MHETMSRLYRDHVHFNKLMGILEGQLEQMKVTDQPPSVLLKELIEYTREYADGIHHPIEDHLYQIVLARTDEGRESMEQLLGHHQIIMDMTRKFRNALDSGSPSRETIEKMGRDYLEHQRSHMQFEEEKAFPLLQETLGGDDFKYATGAVPADQDPLLDPNMQEKYPALFDYMKKQP</sequence>
<dbReference type="PANTHER" id="PTHR39966">
    <property type="entry name" value="BLL2471 PROTEIN-RELATED"/>
    <property type="match status" value="1"/>
</dbReference>